<keyword evidence="2" id="KW-1185">Reference proteome</keyword>
<evidence type="ECO:0000313" key="2">
    <source>
        <dbReference type="Proteomes" id="UP001141806"/>
    </source>
</evidence>
<organism evidence="1 2">
    <name type="scientific">Protea cynaroides</name>
    <dbReference type="NCBI Taxonomy" id="273540"/>
    <lineage>
        <taxon>Eukaryota</taxon>
        <taxon>Viridiplantae</taxon>
        <taxon>Streptophyta</taxon>
        <taxon>Embryophyta</taxon>
        <taxon>Tracheophyta</taxon>
        <taxon>Spermatophyta</taxon>
        <taxon>Magnoliopsida</taxon>
        <taxon>Proteales</taxon>
        <taxon>Proteaceae</taxon>
        <taxon>Protea</taxon>
    </lineage>
</organism>
<proteinExistence type="predicted"/>
<gene>
    <name evidence="1" type="ORF">NE237_029635</name>
</gene>
<dbReference type="EMBL" id="JAMYWD010000012">
    <property type="protein sequence ID" value="KAJ4952803.1"/>
    <property type="molecule type" value="Genomic_DNA"/>
</dbReference>
<sequence length="105" mass="11109">MAGNRRKTGSSPIEIHGGEVQTIEAEMTLTKRKRGELPTATDRTTMWSSSPAFGTMMILGQTAAHLALKALGLPNAIDGSYNNPLSIQPELILIAADSTSEIVGT</sequence>
<reference evidence="1" key="1">
    <citation type="journal article" date="2023" name="Plant J.">
        <title>The genome of the king protea, Protea cynaroides.</title>
        <authorList>
            <person name="Chang J."/>
            <person name="Duong T.A."/>
            <person name="Schoeman C."/>
            <person name="Ma X."/>
            <person name="Roodt D."/>
            <person name="Barker N."/>
            <person name="Li Z."/>
            <person name="Van de Peer Y."/>
            <person name="Mizrachi E."/>
        </authorList>
    </citation>
    <scope>NUCLEOTIDE SEQUENCE</scope>
    <source>
        <tissue evidence="1">Young leaves</tissue>
    </source>
</reference>
<comment type="caution">
    <text evidence="1">The sequence shown here is derived from an EMBL/GenBank/DDBJ whole genome shotgun (WGS) entry which is preliminary data.</text>
</comment>
<name>A0A9Q0JWF8_9MAGN</name>
<evidence type="ECO:0000313" key="1">
    <source>
        <dbReference type="EMBL" id="KAJ4952803.1"/>
    </source>
</evidence>
<dbReference type="OrthoDB" id="410463at2759"/>
<protein>
    <submittedName>
        <fullName evidence="1">Uncharacterized protein</fullName>
    </submittedName>
</protein>
<dbReference type="Proteomes" id="UP001141806">
    <property type="component" value="Unassembled WGS sequence"/>
</dbReference>
<dbReference type="AlphaFoldDB" id="A0A9Q0JWF8"/>
<accession>A0A9Q0JWF8</accession>